<dbReference type="Proteomes" id="UP000799539">
    <property type="component" value="Unassembled WGS sequence"/>
</dbReference>
<organism evidence="2 3">
    <name type="scientific">Cercospora zeae-maydis SCOH1-5</name>
    <dbReference type="NCBI Taxonomy" id="717836"/>
    <lineage>
        <taxon>Eukaryota</taxon>
        <taxon>Fungi</taxon>
        <taxon>Dikarya</taxon>
        <taxon>Ascomycota</taxon>
        <taxon>Pezizomycotina</taxon>
        <taxon>Dothideomycetes</taxon>
        <taxon>Dothideomycetidae</taxon>
        <taxon>Mycosphaerellales</taxon>
        <taxon>Mycosphaerellaceae</taxon>
        <taxon>Cercospora</taxon>
    </lineage>
</organism>
<accession>A0A6A6FKU9</accession>
<dbReference type="OrthoDB" id="10007757at2759"/>
<feature type="chain" id="PRO_5025454131" evidence="1">
    <location>
        <begin position="20"/>
        <end position="477"/>
    </location>
</feature>
<reference evidence="2" key="1">
    <citation type="journal article" date="2020" name="Stud. Mycol.">
        <title>101 Dothideomycetes genomes: a test case for predicting lifestyles and emergence of pathogens.</title>
        <authorList>
            <person name="Haridas S."/>
            <person name="Albert R."/>
            <person name="Binder M."/>
            <person name="Bloem J."/>
            <person name="Labutti K."/>
            <person name="Salamov A."/>
            <person name="Andreopoulos B."/>
            <person name="Baker S."/>
            <person name="Barry K."/>
            <person name="Bills G."/>
            <person name="Bluhm B."/>
            <person name="Cannon C."/>
            <person name="Castanera R."/>
            <person name="Culley D."/>
            <person name="Daum C."/>
            <person name="Ezra D."/>
            <person name="Gonzalez J."/>
            <person name="Henrissat B."/>
            <person name="Kuo A."/>
            <person name="Liang C."/>
            <person name="Lipzen A."/>
            <person name="Lutzoni F."/>
            <person name="Magnuson J."/>
            <person name="Mondo S."/>
            <person name="Nolan M."/>
            <person name="Ohm R."/>
            <person name="Pangilinan J."/>
            <person name="Park H.-J."/>
            <person name="Ramirez L."/>
            <person name="Alfaro M."/>
            <person name="Sun H."/>
            <person name="Tritt A."/>
            <person name="Yoshinaga Y."/>
            <person name="Zwiers L.-H."/>
            <person name="Turgeon B."/>
            <person name="Goodwin S."/>
            <person name="Spatafora J."/>
            <person name="Crous P."/>
            <person name="Grigoriev I."/>
        </authorList>
    </citation>
    <scope>NUCLEOTIDE SEQUENCE</scope>
    <source>
        <strain evidence="2">SCOH1-5</strain>
    </source>
</reference>
<feature type="signal peptide" evidence="1">
    <location>
        <begin position="1"/>
        <end position="19"/>
    </location>
</feature>
<dbReference type="AlphaFoldDB" id="A0A6A6FKU9"/>
<proteinExistence type="predicted"/>
<protein>
    <submittedName>
        <fullName evidence="2">Uncharacterized protein</fullName>
    </submittedName>
</protein>
<keyword evidence="3" id="KW-1185">Reference proteome</keyword>
<evidence type="ECO:0000313" key="2">
    <source>
        <dbReference type="EMBL" id="KAF2214072.1"/>
    </source>
</evidence>
<name>A0A6A6FKU9_9PEZI</name>
<gene>
    <name evidence="2" type="ORF">CERZMDRAFT_117167</name>
</gene>
<evidence type="ECO:0000313" key="3">
    <source>
        <dbReference type="Proteomes" id="UP000799539"/>
    </source>
</evidence>
<dbReference type="EMBL" id="ML992669">
    <property type="protein sequence ID" value="KAF2214072.1"/>
    <property type="molecule type" value="Genomic_DNA"/>
</dbReference>
<keyword evidence="1" id="KW-0732">Signal</keyword>
<evidence type="ECO:0000256" key="1">
    <source>
        <dbReference type="SAM" id="SignalP"/>
    </source>
</evidence>
<sequence length="477" mass="49534">MQLLVVITSIAVLVQQAYAAPEPNSPYGYGKKPTCPADNCFSSVRLNKNVAKIASSFCTKYIKYTATVTSTTTTTTTTTSTSSTRVDETQAKVTVTETSSVTPPPVTVTSPSCTTSTTTVQTNLATSVNYRVRGEDSGVRKRALSNANIPSVLGAGCGSGKPLTSKISSACSCLLGPTKTKTSTITSTVSQTTTVTSTNTLPPQTATITETVTLPPGTSTDCQTVTETRTEFTGVRSCGVSVSTYTTLPSVTCPNAAAPPGQTNAYFRIEGGSEGNVFDGCIASGPANITTPSGGTHLCDGTNNNANPAPGGTLTTQIDAAGRQQGFGYDGTYSNQFQDYFINSISQTTSNGNQFWGVLRNRIFTSRGGCQEYNSNGDEGLWAFDAFAPNRAFLSLSPAVVVVRPGEAVTVTVLAENPNNGITRPAQGATLGIGSPADANGVVIITAPTEQGCYQYKAEANNAIRSNALYLTVAEAL</sequence>